<sequence>MEQQVRLTAEQIRNAICPHSQTITGGESTEQSNKEIPAGWRHLKQHGDWSNQYWHRRLTEHRFRR</sequence>
<comment type="caution">
    <text evidence="1">The sequence shown here is derived from an EMBL/GenBank/DDBJ whole genome shotgun (WGS) entry which is preliminary data.</text>
</comment>
<evidence type="ECO:0000313" key="1">
    <source>
        <dbReference type="EMBL" id="MFB5762958.1"/>
    </source>
</evidence>
<organism evidence="1 2">
    <name type="scientific">Paenibacillus medicaginis</name>
    <dbReference type="NCBI Taxonomy" id="1470560"/>
    <lineage>
        <taxon>Bacteria</taxon>
        <taxon>Bacillati</taxon>
        <taxon>Bacillota</taxon>
        <taxon>Bacilli</taxon>
        <taxon>Bacillales</taxon>
        <taxon>Paenibacillaceae</taxon>
        <taxon>Paenibacillus</taxon>
    </lineage>
</organism>
<reference evidence="1 2" key="1">
    <citation type="submission" date="2024-09" db="EMBL/GenBank/DDBJ databases">
        <title>Paenibacillus zeirhizospherea sp. nov., isolated from surface of the maize (Zea mays) roots in a horticulture field, Hungary.</title>
        <authorList>
            <person name="Marton D."/>
            <person name="Farkas M."/>
            <person name="Bedics A."/>
            <person name="Toth E."/>
            <person name="Tancsics A."/>
            <person name="Boka K."/>
            <person name="Marati G."/>
            <person name="Kriszt B."/>
            <person name="Cserhati M."/>
        </authorList>
    </citation>
    <scope>NUCLEOTIDE SEQUENCE [LARGE SCALE GENOMIC DNA]</scope>
    <source>
        <strain evidence="1 2">JCM 18446</strain>
    </source>
</reference>
<accession>A0ABV5C6R5</accession>
<gene>
    <name evidence="1" type="ORF">ACE5LO_21525</name>
</gene>
<protein>
    <recommendedName>
        <fullName evidence="3">Transposase</fullName>
    </recommendedName>
</protein>
<dbReference type="RefSeq" id="WP_375522038.1">
    <property type="nucleotide sequence ID" value="NZ_JBHIRY010000027.1"/>
</dbReference>
<proteinExistence type="predicted"/>
<dbReference type="Proteomes" id="UP001580430">
    <property type="component" value="Unassembled WGS sequence"/>
</dbReference>
<evidence type="ECO:0008006" key="3">
    <source>
        <dbReference type="Google" id="ProtNLM"/>
    </source>
</evidence>
<evidence type="ECO:0000313" key="2">
    <source>
        <dbReference type="Proteomes" id="UP001580430"/>
    </source>
</evidence>
<dbReference type="EMBL" id="JBHIRY010000027">
    <property type="protein sequence ID" value="MFB5762958.1"/>
    <property type="molecule type" value="Genomic_DNA"/>
</dbReference>
<name>A0ABV5C6R5_9BACL</name>
<keyword evidence="2" id="KW-1185">Reference proteome</keyword>